<reference evidence="2 3" key="1">
    <citation type="journal article" date="2021" name="BMC Biol.">
        <title>Horizontally acquired antibacterial genes associated with adaptive radiation of ladybird beetles.</title>
        <authorList>
            <person name="Li H.S."/>
            <person name="Tang X.F."/>
            <person name="Huang Y.H."/>
            <person name="Xu Z.Y."/>
            <person name="Chen M.L."/>
            <person name="Du X.Y."/>
            <person name="Qiu B.Y."/>
            <person name="Chen P.T."/>
            <person name="Zhang W."/>
            <person name="Slipinski A."/>
            <person name="Escalona H.E."/>
            <person name="Waterhouse R.M."/>
            <person name="Zwick A."/>
            <person name="Pang H."/>
        </authorList>
    </citation>
    <scope>NUCLEOTIDE SEQUENCE [LARGE SCALE GENOMIC DNA]</scope>
    <source>
        <strain evidence="2">SYSU2018</strain>
    </source>
</reference>
<evidence type="ECO:0000313" key="2">
    <source>
        <dbReference type="EMBL" id="KAL3273648.1"/>
    </source>
</evidence>
<organism evidence="2 3">
    <name type="scientific">Cryptolaemus montrouzieri</name>
    <dbReference type="NCBI Taxonomy" id="559131"/>
    <lineage>
        <taxon>Eukaryota</taxon>
        <taxon>Metazoa</taxon>
        <taxon>Ecdysozoa</taxon>
        <taxon>Arthropoda</taxon>
        <taxon>Hexapoda</taxon>
        <taxon>Insecta</taxon>
        <taxon>Pterygota</taxon>
        <taxon>Neoptera</taxon>
        <taxon>Endopterygota</taxon>
        <taxon>Coleoptera</taxon>
        <taxon>Polyphaga</taxon>
        <taxon>Cucujiformia</taxon>
        <taxon>Coccinelloidea</taxon>
        <taxon>Coccinellidae</taxon>
        <taxon>Scymninae</taxon>
        <taxon>Scymnini</taxon>
        <taxon>Cryptolaemus</taxon>
    </lineage>
</organism>
<dbReference type="AlphaFoldDB" id="A0ABD2N4L7"/>
<name>A0ABD2N4L7_9CUCU</name>
<sequence>MNANSMNQAGPSRFVSEFDITEEEENSIGVPSFSSQPIEEEFPGSHPTFSQPLQYFEANEDIQQKSDEFLEVEIGQPSWKNPVGNHQVFDYTADAGLSPNYAATLVNSLSPYGCFRAIVDNDIKDEKVNQTISYATQKLCDTENISIESRFHKWFSTDKKKSSMVSWDTWVL</sequence>
<dbReference type="Proteomes" id="UP001516400">
    <property type="component" value="Unassembled WGS sequence"/>
</dbReference>
<dbReference type="EMBL" id="JABFTP020000062">
    <property type="protein sequence ID" value="KAL3273648.1"/>
    <property type="molecule type" value="Genomic_DNA"/>
</dbReference>
<evidence type="ECO:0000313" key="3">
    <source>
        <dbReference type="Proteomes" id="UP001516400"/>
    </source>
</evidence>
<gene>
    <name evidence="2" type="ORF">HHI36_015078</name>
</gene>
<accession>A0ABD2N4L7</accession>
<keyword evidence="3" id="KW-1185">Reference proteome</keyword>
<feature type="region of interest" description="Disordered" evidence="1">
    <location>
        <begin position="25"/>
        <end position="49"/>
    </location>
</feature>
<protein>
    <submittedName>
        <fullName evidence="2">Uncharacterized protein</fullName>
    </submittedName>
</protein>
<proteinExistence type="predicted"/>
<evidence type="ECO:0000256" key="1">
    <source>
        <dbReference type="SAM" id="MobiDB-lite"/>
    </source>
</evidence>
<comment type="caution">
    <text evidence="2">The sequence shown here is derived from an EMBL/GenBank/DDBJ whole genome shotgun (WGS) entry which is preliminary data.</text>
</comment>